<protein>
    <recommendedName>
        <fullName evidence="14">sn-1-specific diacylglycerol lipase</fullName>
        <ecNumber evidence="14">3.1.1.116</ecNumber>
    </recommendedName>
</protein>
<dbReference type="Gene3D" id="3.40.50.1820">
    <property type="entry name" value="alpha/beta hydrolase"/>
    <property type="match status" value="1"/>
</dbReference>
<dbReference type="PANTHER" id="PTHR45792">
    <property type="entry name" value="DIACYLGLYCEROL LIPASE HOMOLOG-RELATED"/>
    <property type="match status" value="1"/>
</dbReference>
<keyword evidence="11" id="KW-0443">Lipid metabolism</keyword>
<feature type="region of interest" description="Disordered" evidence="15">
    <location>
        <begin position="1"/>
        <end position="82"/>
    </location>
</feature>
<evidence type="ECO:0000256" key="12">
    <source>
        <dbReference type="ARBA" id="ARBA00023136"/>
    </source>
</evidence>
<evidence type="ECO:0000256" key="7">
    <source>
        <dbReference type="ARBA" id="ARBA00022801"/>
    </source>
</evidence>
<evidence type="ECO:0000259" key="17">
    <source>
        <dbReference type="Pfam" id="PF01764"/>
    </source>
</evidence>
<accession>A0A7S4MGV4</accession>
<dbReference type="GO" id="GO:0016298">
    <property type="term" value="F:lipase activity"/>
    <property type="evidence" value="ECO:0007669"/>
    <property type="project" value="TreeGrafter"/>
</dbReference>
<keyword evidence="10 16" id="KW-1133">Transmembrane helix</keyword>
<keyword evidence="7" id="KW-0378">Hydrolase</keyword>
<feature type="transmembrane region" description="Helical" evidence="16">
    <location>
        <begin position="841"/>
        <end position="858"/>
    </location>
</feature>
<keyword evidence="8" id="KW-0106">Calcium</keyword>
<dbReference type="GO" id="GO:0046340">
    <property type="term" value="P:diacylglycerol catabolic process"/>
    <property type="evidence" value="ECO:0007669"/>
    <property type="project" value="TreeGrafter"/>
</dbReference>
<keyword evidence="6" id="KW-0479">Metal-binding</keyword>
<dbReference type="InterPro" id="IPR052214">
    <property type="entry name" value="DAG_Lipase-Related"/>
</dbReference>
<evidence type="ECO:0000313" key="18">
    <source>
        <dbReference type="EMBL" id="CAE2221299.1"/>
    </source>
</evidence>
<dbReference type="Pfam" id="PF01764">
    <property type="entry name" value="Lipase_3"/>
    <property type="match status" value="1"/>
</dbReference>
<comment type="catalytic activity">
    <reaction evidence="13">
        <text>a 1,2-diacyl-sn-glycerol + H2O = a 2-acylglycerol + a fatty acid + H(+)</text>
        <dbReference type="Rhea" id="RHEA:33275"/>
        <dbReference type="ChEBI" id="CHEBI:15377"/>
        <dbReference type="ChEBI" id="CHEBI:15378"/>
        <dbReference type="ChEBI" id="CHEBI:17389"/>
        <dbReference type="ChEBI" id="CHEBI:17815"/>
        <dbReference type="ChEBI" id="CHEBI:28868"/>
        <dbReference type="EC" id="3.1.1.116"/>
    </reaction>
    <physiologicalReaction direction="left-to-right" evidence="13">
        <dbReference type="Rhea" id="RHEA:33276"/>
    </physiologicalReaction>
</comment>
<dbReference type="GO" id="GO:0046872">
    <property type="term" value="F:metal ion binding"/>
    <property type="evidence" value="ECO:0007669"/>
    <property type="project" value="UniProtKB-KW"/>
</dbReference>
<dbReference type="SUPFAM" id="SSF53474">
    <property type="entry name" value="alpha/beta-Hydrolases"/>
    <property type="match status" value="1"/>
</dbReference>
<reference evidence="18" key="1">
    <citation type="submission" date="2021-01" db="EMBL/GenBank/DDBJ databases">
        <authorList>
            <person name="Corre E."/>
            <person name="Pelletier E."/>
            <person name="Niang G."/>
            <person name="Scheremetjew M."/>
            <person name="Finn R."/>
            <person name="Kale V."/>
            <person name="Holt S."/>
            <person name="Cochrane G."/>
            <person name="Meng A."/>
            <person name="Brown T."/>
            <person name="Cohen L."/>
        </authorList>
    </citation>
    <scope>NUCLEOTIDE SEQUENCE</scope>
    <source>
        <strain evidence="18">DIVA3 518/3/11/1/6</strain>
    </source>
</reference>
<feature type="compositionally biased region" description="Basic and acidic residues" evidence="15">
    <location>
        <begin position="96"/>
        <end position="106"/>
    </location>
</feature>
<evidence type="ECO:0000256" key="3">
    <source>
        <dbReference type="ARBA" id="ARBA00022475"/>
    </source>
</evidence>
<evidence type="ECO:0000256" key="16">
    <source>
        <dbReference type="SAM" id="Phobius"/>
    </source>
</evidence>
<evidence type="ECO:0000256" key="9">
    <source>
        <dbReference type="ARBA" id="ARBA00022963"/>
    </source>
</evidence>
<dbReference type="EMBL" id="HBKP01013053">
    <property type="protein sequence ID" value="CAE2221299.1"/>
    <property type="molecule type" value="Transcribed_RNA"/>
</dbReference>
<dbReference type="GO" id="GO:0019369">
    <property type="term" value="P:arachidonate metabolic process"/>
    <property type="evidence" value="ECO:0007669"/>
    <property type="project" value="TreeGrafter"/>
</dbReference>
<feature type="compositionally biased region" description="Acidic residues" evidence="15">
    <location>
        <begin position="146"/>
        <end position="167"/>
    </location>
</feature>
<dbReference type="PANTHER" id="PTHR45792:SF8">
    <property type="entry name" value="DIACYLGLYCEROL LIPASE-ALPHA"/>
    <property type="match status" value="1"/>
</dbReference>
<keyword evidence="4" id="KW-0597">Phosphoprotein</keyword>
<evidence type="ECO:0000256" key="1">
    <source>
        <dbReference type="ARBA" id="ARBA00001913"/>
    </source>
</evidence>
<feature type="region of interest" description="Disordered" evidence="15">
    <location>
        <begin position="146"/>
        <end position="170"/>
    </location>
</feature>
<keyword evidence="12 16" id="KW-0472">Membrane</keyword>
<proteinExistence type="predicted"/>
<name>A0A7S4MGV4_9EUKA</name>
<evidence type="ECO:0000256" key="4">
    <source>
        <dbReference type="ARBA" id="ARBA00022553"/>
    </source>
</evidence>
<organism evidence="18">
    <name type="scientific">Vannella robusta</name>
    <dbReference type="NCBI Taxonomy" id="1487602"/>
    <lineage>
        <taxon>Eukaryota</taxon>
        <taxon>Amoebozoa</taxon>
        <taxon>Discosea</taxon>
        <taxon>Flabellinia</taxon>
        <taxon>Vannellidae</taxon>
        <taxon>Vannella</taxon>
    </lineage>
</organism>
<evidence type="ECO:0000256" key="15">
    <source>
        <dbReference type="SAM" id="MobiDB-lite"/>
    </source>
</evidence>
<keyword evidence="5 16" id="KW-0812">Transmembrane</keyword>
<keyword evidence="9" id="KW-0442">Lipid degradation</keyword>
<dbReference type="InterPro" id="IPR002921">
    <property type="entry name" value="Fungal_lipase-type"/>
</dbReference>
<dbReference type="GO" id="GO:0005886">
    <property type="term" value="C:plasma membrane"/>
    <property type="evidence" value="ECO:0007669"/>
    <property type="project" value="UniProtKB-SubCell"/>
</dbReference>
<feature type="compositionally biased region" description="Basic and acidic residues" evidence="15">
    <location>
        <begin position="8"/>
        <end position="68"/>
    </location>
</feature>
<evidence type="ECO:0000256" key="5">
    <source>
        <dbReference type="ARBA" id="ARBA00022692"/>
    </source>
</evidence>
<keyword evidence="3" id="KW-1003">Cell membrane</keyword>
<evidence type="ECO:0000256" key="10">
    <source>
        <dbReference type="ARBA" id="ARBA00022989"/>
    </source>
</evidence>
<evidence type="ECO:0000256" key="13">
    <source>
        <dbReference type="ARBA" id="ARBA00024531"/>
    </source>
</evidence>
<feature type="domain" description="Fungal lipase-type" evidence="17">
    <location>
        <begin position="290"/>
        <end position="414"/>
    </location>
</feature>
<evidence type="ECO:0000256" key="6">
    <source>
        <dbReference type="ARBA" id="ARBA00022723"/>
    </source>
</evidence>
<comment type="cofactor">
    <cofactor evidence="1">
        <name>Ca(2+)</name>
        <dbReference type="ChEBI" id="CHEBI:29108"/>
    </cofactor>
</comment>
<evidence type="ECO:0000256" key="2">
    <source>
        <dbReference type="ARBA" id="ARBA00004651"/>
    </source>
</evidence>
<feature type="region of interest" description="Disordered" evidence="15">
    <location>
        <begin position="96"/>
        <end position="122"/>
    </location>
</feature>
<comment type="subcellular location">
    <subcellularLocation>
        <location evidence="2">Cell membrane</location>
        <topology evidence="2">Multi-pass membrane protein</topology>
    </subcellularLocation>
</comment>
<evidence type="ECO:0000256" key="11">
    <source>
        <dbReference type="ARBA" id="ARBA00023098"/>
    </source>
</evidence>
<dbReference type="CDD" id="cd00519">
    <property type="entry name" value="Lipase_3"/>
    <property type="match status" value="1"/>
</dbReference>
<dbReference type="InterPro" id="IPR029058">
    <property type="entry name" value="AB_hydrolase_fold"/>
</dbReference>
<dbReference type="AlphaFoldDB" id="A0A7S4MGV4"/>
<gene>
    <name evidence="18" type="ORF">VSP0166_LOCUS9223</name>
</gene>
<sequence length="890" mass="101330">MYPPSPMRENEYKDESSEGIADEHPNVNESKHSDFPVDKEEEKGKDATKHGAEQPDELNHEPTYEEAMRALGCDDNFDDENFDMDDLEENIERLTRIEEMEEEHEKKAKKRKRGKNTSEKVLGKLTKQPSSIGWYKNWVVDWEEGDDAGDDDDDDFDDDDVEPEDEAEKSSWLARKAKKRFGDVWELVETYCQGWEDSPMDIATFFFCLAAFHTPPKDKKDAIFDEKLVLEGYHWAQFAFAAYKPEKKLVLERLPFLEEEDFICGNWDDLTLKNSPAYYVALDHDQKAIVVSLRGTKVKQDILTDLAAQFVKWENGHAHRGFVAALNTLEPHIKPVVETLKGKHPDYKVRVTGHSMGAAVSSLVVLKWAKEYPDWDIHGYGYATPCVISAKLLPESTKLFTTYVHNFDAVARLSMGSIEDLHHGMKLFAQKAGKNHNVLAIFQALRKIATKTDSDRIIRVAGEIDQLIQSNLEKELSEGKVTNHLFPAGITYQLWRENRGKNFVTWEMYKTQGELYGRLHFSPTMLKDHGSAGYTAAFENLLALSVIERKIWLNLKASQREAIKSYWNSFPDEDPFSEAYDASQAVENMKKESKYKKKAFDRGCIRPFLLLVSMSPKRRAAMCHLTGMEMIAKSWYTQFDSHHEAWYIIASHGKGIQSRGNSSSRTMIPFKHSSNWYMILHSCATKVKKTQGKFIDERISDMTRGTRKNYKQSIRHCKDSGDPTLPSFEEKVMLMFFDLVGTKDTLEVSKEAQNDPKKQELVEKLRLLGFHTKDFLNLIADQQINHSSNKKANEMYAWGDVVRHEDERVKKRQVAGMAGLVALSGLLFLSAAPMVVAMPPLALLPLGASIGIGSYVVTKATPGGLVAIVVGCLQQRLALAFHDIALEEYY</sequence>
<evidence type="ECO:0000256" key="8">
    <source>
        <dbReference type="ARBA" id="ARBA00022837"/>
    </source>
</evidence>
<dbReference type="EC" id="3.1.1.116" evidence="14"/>
<evidence type="ECO:0000256" key="14">
    <source>
        <dbReference type="ARBA" id="ARBA00026104"/>
    </source>
</evidence>